<name>A0A8D9HRM1_BRACM</name>
<reference evidence="2 3" key="1">
    <citation type="submission" date="2021-07" db="EMBL/GenBank/DDBJ databases">
        <authorList>
            <consortium name="Genoscope - CEA"/>
            <person name="William W."/>
        </authorList>
    </citation>
    <scope>NUCLEOTIDE SEQUENCE [LARGE SCALE GENOMIC DNA]</scope>
</reference>
<dbReference type="Gramene" id="A07p42190.2_BraZ1">
    <property type="protein sequence ID" value="A07p42190.2_BraZ1.CDS.1"/>
    <property type="gene ID" value="A07g42190.2_BraZ1"/>
</dbReference>
<evidence type="ECO:0000256" key="1">
    <source>
        <dbReference type="SAM" id="MobiDB-lite"/>
    </source>
</evidence>
<sequence length="291" mass="33047">MDRRPERRNERNTLYKAGEGYRGGERREQVRENKDRSNDLETQRLRRERQMSHRRNYEEGTNAFKAREPAHRPQAVYREVSKTREVSRKVSPVQTRTTPTHSKGVPFESSQQKIPTEALETAMEEIREVMTQYSNIADPSESAARKERFRQAEEQGQIKETAEAMVRAELEAQTQELQGLEEPGIRIPATHRISFPPATETHVERIPASRRLALAPPPVSEKGRLPIAARLGTTKLVKPSETGGDPDATSKRKPGRPPGKRKVLASPRTGAGTNPRRRKPQQTNAPKCKKK</sequence>
<dbReference type="AlphaFoldDB" id="A0A8D9HRM1"/>
<organism evidence="2 3">
    <name type="scientific">Brassica campestris</name>
    <name type="common">Field mustard</name>
    <dbReference type="NCBI Taxonomy" id="3711"/>
    <lineage>
        <taxon>Eukaryota</taxon>
        <taxon>Viridiplantae</taxon>
        <taxon>Streptophyta</taxon>
        <taxon>Embryophyta</taxon>
        <taxon>Tracheophyta</taxon>
        <taxon>Spermatophyta</taxon>
        <taxon>Magnoliopsida</taxon>
        <taxon>eudicotyledons</taxon>
        <taxon>Gunneridae</taxon>
        <taxon>Pentapetalae</taxon>
        <taxon>rosids</taxon>
        <taxon>malvids</taxon>
        <taxon>Brassicales</taxon>
        <taxon>Brassicaceae</taxon>
        <taxon>Brassiceae</taxon>
        <taxon>Brassica</taxon>
    </lineage>
</organism>
<feature type="compositionally biased region" description="Basic and acidic residues" evidence="1">
    <location>
        <begin position="1"/>
        <end position="13"/>
    </location>
</feature>
<proteinExistence type="predicted"/>
<feature type="compositionally biased region" description="Basic and acidic residues" evidence="1">
    <location>
        <begin position="79"/>
        <end position="88"/>
    </location>
</feature>
<evidence type="ECO:0000313" key="2">
    <source>
        <dbReference type="EMBL" id="CAG7904575.1"/>
    </source>
</evidence>
<evidence type="ECO:0000313" key="3">
    <source>
        <dbReference type="Proteomes" id="UP000694005"/>
    </source>
</evidence>
<feature type="compositionally biased region" description="Polar residues" evidence="1">
    <location>
        <begin position="92"/>
        <end position="101"/>
    </location>
</feature>
<feature type="region of interest" description="Disordered" evidence="1">
    <location>
        <begin position="196"/>
        <end position="291"/>
    </location>
</feature>
<feature type="compositionally biased region" description="Basic and acidic residues" evidence="1">
    <location>
        <begin position="22"/>
        <end position="58"/>
    </location>
</feature>
<dbReference type="Proteomes" id="UP000694005">
    <property type="component" value="Chromosome A07"/>
</dbReference>
<accession>A0A8D9HRM1</accession>
<protein>
    <submittedName>
        <fullName evidence="2">Uncharacterized protein</fullName>
    </submittedName>
</protein>
<gene>
    <name evidence="2" type="ORF">BRAPAZ1V2_A07P42190.2</name>
</gene>
<feature type="non-terminal residue" evidence="2">
    <location>
        <position position="291"/>
    </location>
</feature>
<feature type="region of interest" description="Disordered" evidence="1">
    <location>
        <begin position="1"/>
        <end position="115"/>
    </location>
</feature>
<feature type="compositionally biased region" description="Basic residues" evidence="1">
    <location>
        <begin position="251"/>
        <end position="263"/>
    </location>
</feature>
<dbReference type="EMBL" id="LS974623">
    <property type="protein sequence ID" value="CAG7904575.1"/>
    <property type="molecule type" value="Genomic_DNA"/>
</dbReference>